<dbReference type="InterPro" id="IPR024002">
    <property type="entry name" value="For/NO2_transpt_CS"/>
</dbReference>
<evidence type="ECO:0000256" key="6">
    <source>
        <dbReference type="SAM" id="Phobius"/>
    </source>
</evidence>
<evidence type="ECO:0000313" key="7">
    <source>
        <dbReference type="EMBL" id="EYE89189.1"/>
    </source>
</evidence>
<name>A0A017RXQ9_9CLOT</name>
<dbReference type="RefSeq" id="WP_035378216.1">
    <property type="nucleotide sequence ID" value="NZ_AZQP01000007.1"/>
</dbReference>
<organism evidence="7 8">
    <name type="scientific">Fervidicella metallireducens AeB</name>
    <dbReference type="NCBI Taxonomy" id="1403537"/>
    <lineage>
        <taxon>Bacteria</taxon>
        <taxon>Bacillati</taxon>
        <taxon>Bacillota</taxon>
        <taxon>Clostridia</taxon>
        <taxon>Eubacteriales</taxon>
        <taxon>Clostridiaceae</taxon>
        <taxon>Fervidicella</taxon>
    </lineage>
</organism>
<dbReference type="EMBL" id="AZQP01000007">
    <property type="protein sequence ID" value="EYE89189.1"/>
    <property type="molecule type" value="Genomic_DNA"/>
</dbReference>
<keyword evidence="8" id="KW-1185">Reference proteome</keyword>
<feature type="transmembrane region" description="Helical" evidence="6">
    <location>
        <begin position="182"/>
        <end position="201"/>
    </location>
</feature>
<feature type="transmembrane region" description="Helical" evidence="6">
    <location>
        <begin position="245"/>
        <end position="266"/>
    </location>
</feature>
<comment type="similarity">
    <text evidence="5">Belongs to the FNT transporter (TC 1.A.16) family.</text>
</comment>
<dbReference type="NCBIfam" id="TIGR00790">
    <property type="entry name" value="fnt"/>
    <property type="match status" value="1"/>
</dbReference>
<feature type="transmembrane region" description="Helical" evidence="6">
    <location>
        <begin position="31"/>
        <end position="51"/>
    </location>
</feature>
<evidence type="ECO:0000313" key="8">
    <source>
        <dbReference type="Proteomes" id="UP000019681"/>
    </source>
</evidence>
<dbReference type="Gene3D" id="1.20.1080.10">
    <property type="entry name" value="Glycerol uptake facilitator protein"/>
    <property type="match status" value="1"/>
</dbReference>
<dbReference type="InterPro" id="IPR000292">
    <property type="entry name" value="For/NO2_transpt"/>
</dbReference>
<accession>A0A017RXQ9</accession>
<evidence type="ECO:0000256" key="4">
    <source>
        <dbReference type="ARBA" id="ARBA00023136"/>
    </source>
</evidence>
<feature type="transmembrane region" description="Helical" evidence="6">
    <location>
        <begin position="63"/>
        <end position="84"/>
    </location>
</feature>
<dbReference type="PANTHER" id="PTHR30520:SF6">
    <property type="entry name" value="FORMATE_NITRATE FAMILY TRANSPORTER (EUROFUNG)"/>
    <property type="match status" value="1"/>
</dbReference>
<dbReference type="PROSITE" id="PS01005">
    <property type="entry name" value="FORMATE_NITRITE_TP_1"/>
    <property type="match status" value="1"/>
</dbReference>
<sequence>MDKRILTSAEICEEGINVGIKKTKSFSTQTLILSILAGVFISLGAFTASTASHNIENYGVAKLVSGAIFPVGLILVIICGGELFTGNTLMVAALSDKKITISKMLKNWVIVYIGNFIGSFIIAFLIFNTGLLDANSGKLGGYVLKIASTKSSLSFRQAFSSGILCNILVSVAVWASYAARDVVGKIFAIWFPVMAFIVSGFEHSIANMYYFTIALLAKNNINYIKMSHITAEKLAKIDITHAINNIIPVTLGNIIGGSIIIALSYWTVYKRFPDKVLIKREISGC</sequence>
<dbReference type="GO" id="GO:0015499">
    <property type="term" value="F:formate transmembrane transporter activity"/>
    <property type="evidence" value="ECO:0007669"/>
    <property type="project" value="TreeGrafter"/>
</dbReference>
<dbReference type="PANTHER" id="PTHR30520">
    <property type="entry name" value="FORMATE TRANSPORTER-RELATED"/>
    <property type="match status" value="1"/>
</dbReference>
<dbReference type="InterPro" id="IPR023271">
    <property type="entry name" value="Aquaporin-like"/>
</dbReference>
<dbReference type="Proteomes" id="UP000019681">
    <property type="component" value="Unassembled WGS sequence"/>
</dbReference>
<proteinExistence type="inferred from homology"/>
<evidence type="ECO:0000256" key="3">
    <source>
        <dbReference type="ARBA" id="ARBA00022989"/>
    </source>
</evidence>
<dbReference type="OrthoDB" id="9786493at2"/>
<dbReference type="STRING" id="1403537.Q428_03550"/>
<keyword evidence="3 6" id="KW-1133">Transmembrane helix</keyword>
<comment type="subcellular location">
    <subcellularLocation>
        <location evidence="1">Membrane</location>
        <topology evidence="1">Multi-pass membrane protein</topology>
    </subcellularLocation>
</comment>
<feature type="transmembrane region" description="Helical" evidence="6">
    <location>
        <begin position="158"/>
        <end position="175"/>
    </location>
</feature>
<reference evidence="7 8" key="1">
    <citation type="journal article" date="2014" name="Genome Announc.">
        <title>Draft Genome Sequence of Fervidicella metallireducens Strain AeBT, an Iron-Reducing Thermoanaerobe from the Great Artesian Basin.</title>
        <authorList>
            <person name="Patel B.K."/>
        </authorList>
    </citation>
    <scope>NUCLEOTIDE SEQUENCE [LARGE SCALE GENOMIC DNA]</scope>
    <source>
        <strain evidence="7 8">AeB</strain>
    </source>
</reference>
<dbReference type="AlphaFoldDB" id="A0A017RXQ9"/>
<dbReference type="Pfam" id="PF01226">
    <property type="entry name" value="Form_Nir_trans"/>
    <property type="match status" value="1"/>
</dbReference>
<evidence type="ECO:0000256" key="2">
    <source>
        <dbReference type="ARBA" id="ARBA00022692"/>
    </source>
</evidence>
<evidence type="ECO:0000256" key="5">
    <source>
        <dbReference type="ARBA" id="ARBA00049660"/>
    </source>
</evidence>
<evidence type="ECO:0000256" key="1">
    <source>
        <dbReference type="ARBA" id="ARBA00004141"/>
    </source>
</evidence>
<comment type="caution">
    <text evidence="7">The sequence shown here is derived from an EMBL/GenBank/DDBJ whole genome shotgun (WGS) entry which is preliminary data.</text>
</comment>
<feature type="transmembrane region" description="Helical" evidence="6">
    <location>
        <begin position="105"/>
        <end position="127"/>
    </location>
</feature>
<keyword evidence="4 6" id="KW-0472">Membrane</keyword>
<keyword evidence="2 6" id="KW-0812">Transmembrane</keyword>
<dbReference type="GO" id="GO:0005886">
    <property type="term" value="C:plasma membrane"/>
    <property type="evidence" value="ECO:0007669"/>
    <property type="project" value="TreeGrafter"/>
</dbReference>
<gene>
    <name evidence="7" type="ORF">Q428_03550</name>
</gene>
<protein>
    <submittedName>
        <fullName evidence="7">Bidirectional formate transporter</fullName>
    </submittedName>
</protein>